<dbReference type="eggNOG" id="KOG0017">
    <property type="taxonomic scope" value="Eukaryota"/>
</dbReference>
<reference evidence="1 2" key="1">
    <citation type="journal article" date="2013" name="Genome Biol.">
        <title>The genome sequence of the most widely cultivated cacao type and its use to identify candidate genes regulating pod color.</title>
        <authorList>
            <person name="Motamayor J.C."/>
            <person name="Mockaitis K."/>
            <person name="Schmutz J."/>
            <person name="Haiminen N."/>
            <person name="Iii D.L."/>
            <person name="Cornejo O."/>
            <person name="Findley S.D."/>
            <person name="Zheng P."/>
            <person name="Utro F."/>
            <person name="Royaert S."/>
            <person name="Saski C."/>
            <person name="Jenkins J."/>
            <person name="Podicheti R."/>
            <person name="Zhao M."/>
            <person name="Scheffler B.E."/>
            <person name="Stack J.C."/>
            <person name="Feltus F.A."/>
            <person name="Mustiga G.M."/>
            <person name="Amores F."/>
            <person name="Phillips W."/>
            <person name="Marelli J.P."/>
            <person name="May G.D."/>
            <person name="Shapiro H."/>
            <person name="Ma J."/>
            <person name="Bustamante C.D."/>
            <person name="Schnell R.J."/>
            <person name="Main D."/>
            <person name="Gilbert D."/>
            <person name="Parida L."/>
            <person name="Kuhn D.N."/>
        </authorList>
    </citation>
    <scope>NUCLEOTIDE SEQUENCE [LARGE SCALE GENOMIC DNA]</scope>
    <source>
        <strain evidence="2">cv. Matina 1-6</strain>
    </source>
</reference>
<evidence type="ECO:0000313" key="2">
    <source>
        <dbReference type="Proteomes" id="UP000026915"/>
    </source>
</evidence>
<dbReference type="HOGENOM" id="CLU_2201820_0_0_1"/>
<proteinExistence type="predicted"/>
<dbReference type="EMBL" id="CM001882">
    <property type="protein sequence ID" value="EOY02585.1"/>
    <property type="molecule type" value="Genomic_DNA"/>
</dbReference>
<dbReference type="STRING" id="3641.A0A061EC73"/>
<dbReference type="AlphaFoldDB" id="A0A061EC73"/>
<dbReference type="Proteomes" id="UP000026915">
    <property type="component" value="Chromosome 4"/>
</dbReference>
<accession>A0A061EC73</accession>
<organism evidence="1 2">
    <name type="scientific">Theobroma cacao</name>
    <name type="common">Cacao</name>
    <name type="synonym">Cocoa</name>
    <dbReference type="NCBI Taxonomy" id="3641"/>
    <lineage>
        <taxon>Eukaryota</taxon>
        <taxon>Viridiplantae</taxon>
        <taxon>Streptophyta</taxon>
        <taxon>Embryophyta</taxon>
        <taxon>Tracheophyta</taxon>
        <taxon>Spermatophyta</taxon>
        <taxon>Magnoliopsida</taxon>
        <taxon>eudicotyledons</taxon>
        <taxon>Gunneridae</taxon>
        <taxon>Pentapetalae</taxon>
        <taxon>rosids</taxon>
        <taxon>malvids</taxon>
        <taxon>Malvales</taxon>
        <taxon>Malvaceae</taxon>
        <taxon>Byttnerioideae</taxon>
        <taxon>Theobroma</taxon>
    </lineage>
</organism>
<gene>
    <name evidence="1" type="ORF">TCM_017017</name>
</gene>
<name>A0A061EC73_THECC</name>
<sequence>MPYNKEASNMVWNLSWCCGDVCDNQLALSICKDHVFHERTKYIEVDSHFVRKKVIASLIQPKYVPTKMQLADFFAKALLPGDFQFLLSKMCILNIYKHLEGECREVIP</sequence>
<dbReference type="OMA" id="DHVFHER"/>
<keyword evidence="2" id="KW-1185">Reference proteome</keyword>
<protein>
    <submittedName>
        <fullName evidence="1">Uncharacterized protein</fullName>
    </submittedName>
</protein>
<dbReference type="InParanoid" id="A0A061EC73"/>
<dbReference type="CDD" id="cd09272">
    <property type="entry name" value="RNase_HI_RT_Ty1"/>
    <property type="match status" value="1"/>
</dbReference>
<evidence type="ECO:0000313" key="1">
    <source>
        <dbReference type="EMBL" id="EOY02585.1"/>
    </source>
</evidence>
<dbReference type="Gramene" id="EOY02585">
    <property type="protein sequence ID" value="EOY02585"/>
    <property type="gene ID" value="TCM_017017"/>
</dbReference>